<evidence type="ECO:0000256" key="11">
    <source>
        <dbReference type="SAM" id="Phobius"/>
    </source>
</evidence>
<evidence type="ECO:0000256" key="1">
    <source>
        <dbReference type="ARBA" id="ARBA00022475"/>
    </source>
</evidence>
<evidence type="ECO:0000256" key="2">
    <source>
        <dbReference type="ARBA" id="ARBA00022516"/>
    </source>
</evidence>
<keyword evidence="1" id="KW-1003">Cell membrane</keyword>
<dbReference type="InterPro" id="IPR003817">
    <property type="entry name" value="PS_Dcarbxylase"/>
</dbReference>
<sequence length="226" mass="24811">MAVVWLIGEWLTGELNTHYSLVASSAIISIEALLAVILIWVLCFFRDPERQCPSDGNLLLAPADGHVTDIETVDDPPAFLRKQEGGGGAALRIGIFLSIFDTHINRAPCNVKVEKITYKKGKYKNAMNPQSGRVNESNDLYLVRTDSPQDRLIVRQISGAIARRIVCDKVEGRELTGGQKFGMIKFGSRTELYVPLREAATLGSERYPPAAGVKCLVKIGDKVKAV</sequence>
<dbReference type="PANTHER" id="PTHR35809">
    <property type="entry name" value="ARCHAETIDYLSERINE DECARBOXYLASE PROENZYME-RELATED"/>
    <property type="match status" value="1"/>
</dbReference>
<protein>
    <recommendedName>
        <fullName evidence="13">Phosphatidylserine decarboxylase</fullName>
    </recommendedName>
</protein>
<evidence type="ECO:0000256" key="10">
    <source>
        <dbReference type="ARBA" id="ARBA00023317"/>
    </source>
</evidence>
<keyword evidence="5 11" id="KW-0472">Membrane</keyword>
<reference evidence="12" key="1">
    <citation type="journal article" date="2014" name="Front. Microbiol.">
        <title>High frequency of phylogenetically diverse reductive dehalogenase-homologous genes in deep subseafloor sedimentary metagenomes.</title>
        <authorList>
            <person name="Kawai M."/>
            <person name="Futagami T."/>
            <person name="Toyoda A."/>
            <person name="Takaki Y."/>
            <person name="Nishi S."/>
            <person name="Hori S."/>
            <person name="Arai W."/>
            <person name="Tsubouchi T."/>
            <person name="Morono Y."/>
            <person name="Uchiyama I."/>
            <person name="Ito T."/>
            <person name="Fujiyama A."/>
            <person name="Inagaki F."/>
            <person name="Takami H."/>
        </authorList>
    </citation>
    <scope>NUCLEOTIDE SEQUENCE</scope>
    <source>
        <strain evidence="12">Expedition CK06-06</strain>
    </source>
</reference>
<evidence type="ECO:0000256" key="6">
    <source>
        <dbReference type="ARBA" id="ARBA00023145"/>
    </source>
</evidence>
<keyword evidence="11" id="KW-0812">Transmembrane</keyword>
<keyword evidence="10" id="KW-0670">Pyruvate</keyword>
<keyword evidence="8" id="KW-0456">Lyase</keyword>
<dbReference type="GO" id="GO:0008654">
    <property type="term" value="P:phospholipid biosynthetic process"/>
    <property type="evidence" value="ECO:0007669"/>
    <property type="project" value="UniProtKB-KW"/>
</dbReference>
<evidence type="ECO:0000256" key="4">
    <source>
        <dbReference type="ARBA" id="ARBA00023098"/>
    </source>
</evidence>
<keyword evidence="4" id="KW-0443">Lipid metabolism</keyword>
<accession>X1N4T3</accession>
<evidence type="ECO:0000256" key="8">
    <source>
        <dbReference type="ARBA" id="ARBA00023239"/>
    </source>
</evidence>
<keyword evidence="9" id="KW-1208">Phospholipid metabolism</keyword>
<evidence type="ECO:0000256" key="5">
    <source>
        <dbReference type="ARBA" id="ARBA00023136"/>
    </source>
</evidence>
<dbReference type="GO" id="GO:0004609">
    <property type="term" value="F:phosphatidylserine decarboxylase activity"/>
    <property type="evidence" value="ECO:0007669"/>
    <property type="project" value="InterPro"/>
</dbReference>
<keyword evidence="11" id="KW-1133">Transmembrane helix</keyword>
<dbReference type="Pfam" id="PF02666">
    <property type="entry name" value="PS_Dcarbxylase"/>
    <property type="match status" value="1"/>
</dbReference>
<keyword evidence="7" id="KW-0594">Phospholipid biosynthesis</keyword>
<evidence type="ECO:0000256" key="3">
    <source>
        <dbReference type="ARBA" id="ARBA00022793"/>
    </source>
</evidence>
<keyword evidence="2" id="KW-0444">Lipid biosynthesis</keyword>
<proteinExistence type="predicted"/>
<dbReference type="PANTHER" id="PTHR35809:SF1">
    <property type="entry name" value="ARCHAETIDYLSERINE DECARBOXYLASE PROENZYME-RELATED"/>
    <property type="match status" value="1"/>
</dbReference>
<dbReference type="InterPro" id="IPR033175">
    <property type="entry name" value="PSD-A"/>
</dbReference>
<feature type="non-terminal residue" evidence="12">
    <location>
        <position position="226"/>
    </location>
</feature>
<evidence type="ECO:0000313" key="12">
    <source>
        <dbReference type="EMBL" id="GAI39007.1"/>
    </source>
</evidence>
<evidence type="ECO:0000256" key="9">
    <source>
        <dbReference type="ARBA" id="ARBA00023264"/>
    </source>
</evidence>
<dbReference type="EMBL" id="BARV01026269">
    <property type="protein sequence ID" value="GAI39007.1"/>
    <property type="molecule type" value="Genomic_DNA"/>
</dbReference>
<feature type="transmembrane region" description="Helical" evidence="11">
    <location>
        <begin position="20"/>
        <end position="45"/>
    </location>
</feature>
<organism evidence="12">
    <name type="scientific">marine sediment metagenome</name>
    <dbReference type="NCBI Taxonomy" id="412755"/>
    <lineage>
        <taxon>unclassified sequences</taxon>
        <taxon>metagenomes</taxon>
        <taxon>ecological metagenomes</taxon>
    </lineage>
</organism>
<comment type="caution">
    <text evidence="12">The sequence shown here is derived from an EMBL/GenBank/DDBJ whole genome shotgun (WGS) entry which is preliminary data.</text>
</comment>
<evidence type="ECO:0008006" key="13">
    <source>
        <dbReference type="Google" id="ProtNLM"/>
    </source>
</evidence>
<name>X1N4T3_9ZZZZ</name>
<evidence type="ECO:0000256" key="7">
    <source>
        <dbReference type="ARBA" id="ARBA00023209"/>
    </source>
</evidence>
<dbReference type="AlphaFoldDB" id="X1N4T3"/>
<gene>
    <name evidence="12" type="ORF">S06H3_42477</name>
</gene>
<keyword evidence="3" id="KW-0210">Decarboxylase</keyword>
<keyword evidence="6" id="KW-0865">Zymogen</keyword>